<keyword evidence="1 2" id="KW-0732">Signal</keyword>
<evidence type="ECO:0000256" key="2">
    <source>
        <dbReference type="SAM" id="SignalP"/>
    </source>
</evidence>
<dbReference type="PANTHER" id="PTHR31836:SF21">
    <property type="entry name" value="EXPANSIN-LIKE PROTEIN 7"/>
    <property type="match status" value="1"/>
</dbReference>
<name>A0A0L6UIV0_9BASI</name>
<evidence type="ECO:0008006" key="5">
    <source>
        <dbReference type="Google" id="ProtNLM"/>
    </source>
</evidence>
<feature type="signal peptide" evidence="2">
    <location>
        <begin position="1"/>
        <end position="19"/>
    </location>
</feature>
<dbReference type="AlphaFoldDB" id="A0A0L6UIV0"/>
<dbReference type="STRING" id="27349.A0A0L6UIV0"/>
<dbReference type="OrthoDB" id="2495158at2759"/>
<dbReference type="InterPro" id="IPR036908">
    <property type="entry name" value="RlpA-like_sf"/>
</dbReference>
<dbReference type="SUPFAM" id="SSF49590">
    <property type="entry name" value="PHL pollen allergen"/>
    <property type="match status" value="1"/>
</dbReference>
<dbReference type="EMBL" id="LAVV01011085">
    <property type="protein sequence ID" value="KNZ48212.1"/>
    <property type="molecule type" value="Genomic_DNA"/>
</dbReference>
<reference evidence="3 4" key="1">
    <citation type="submission" date="2015-08" db="EMBL/GenBank/DDBJ databases">
        <title>Next Generation Sequencing and Analysis of the Genome of Puccinia sorghi L Schw, the Causal Agent of Maize Common Rust.</title>
        <authorList>
            <person name="Rochi L."/>
            <person name="Burguener G."/>
            <person name="Darino M."/>
            <person name="Turjanski A."/>
            <person name="Kreff E."/>
            <person name="Dieguez M.J."/>
            <person name="Sacco F."/>
        </authorList>
    </citation>
    <scope>NUCLEOTIDE SEQUENCE [LARGE SCALE GENOMIC DNA]</scope>
    <source>
        <strain evidence="3 4">RO10H11247</strain>
    </source>
</reference>
<dbReference type="Gene3D" id="2.60.40.760">
    <property type="entry name" value="Expansin, cellulose-binding-like domain"/>
    <property type="match status" value="1"/>
</dbReference>
<protein>
    <recommendedName>
        <fullName evidence="5">Expansin-like EG45 domain-containing protein</fullName>
    </recommendedName>
</protein>
<evidence type="ECO:0000313" key="3">
    <source>
        <dbReference type="EMBL" id="KNZ48212.1"/>
    </source>
</evidence>
<accession>A0A0L6UIV0</accession>
<sequence>MLILFQILILSSMCAIAAAAAAIPEAGQSHSHIQGTYWNGATLAGSCLMQTTYGDALPGGLPYVAVAQDLNANGQYCGACIKVSPLTGKRPPVIAMVSSFCPDCPAGALDIPGSLYDLLMGTAPQRPGIAKFNWEVVACPLGNRMPKIKNKEGSSKWHLSMAVFDNSHPIKSVSIKSGTQKLDAYHRDYNYWELHDAGTLEETVDVTVTCTNGRSFTVPNVDPSSTRAFDAPSQC</sequence>
<dbReference type="SUPFAM" id="SSF50685">
    <property type="entry name" value="Barwin-like endoglucanases"/>
    <property type="match status" value="1"/>
</dbReference>
<dbReference type="Gene3D" id="2.40.40.10">
    <property type="entry name" value="RlpA-like domain"/>
    <property type="match status" value="1"/>
</dbReference>
<keyword evidence="4" id="KW-1185">Reference proteome</keyword>
<comment type="caution">
    <text evidence="3">The sequence shown here is derived from an EMBL/GenBank/DDBJ whole genome shotgun (WGS) entry which is preliminary data.</text>
</comment>
<evidence type="ECO:0000313" key="4">
    <source>
        <dbReference type="Proteomes" id="UP000037035"/>
    </source>
</evidence>
<evidence type="ECO:0000256" key="1">
    <source>
        <dbReference type="ARBA" id="ARBA00022729"/>
    </source>
</evidence>
<proteinExistence type="predicted"/>
<dbReference type="PANTHER" id="PTHR31836">
    <property type="match status" value="1"/>
</dbReference>
<gene>
    <name evidence="3" type="ORF">VP01_582g6</name>
</gene>
<organism evidence="3 4">
    <name type="scientific">Puccinia sorghi</name>
    <dbReference type="NCBI Taxonomy" id="27349"/>
    <lineage>
        <taxon>Eukaryota</taxon>
        <taxon>Fungi</taxon>
        <taxon>Dikarya</taxon>
        <taxon>Basidiomycota</taxon>
        <taxon>Pucciniomycotina</taxon>
        <taxon>Pucciniomycetes</taxon>
        <taxon>Pucciniales</taxon>
        <taxon>Pucciniaceae</taxon>
        <taxon>Puccinia</taxon>
    </lineage>
</organism>
<feature type="chain" id="PRO_5005567893" description="Expansin-like EG45 domain-containing protein" evidence="2">
    <location>
        <begin position="20"/>
        <end position="235"/>
    </location>
</feature>
<dbReference type="CDD" id="cd22271">
    <property type="entry name" value="DPBB_EXP_N-like"/>
    <property type="match status" value="1"/>
</dbReference>
<dbReference type="InterPro" id="IPR051477">
    <property type="entry name" value="Expansin_CellWall"/>
</dbReference>
<dbReference type="InterPro" id="IPR036749">
    <property type="entry name" value="Expansin_CBD_sf"/>
</dbReference>
<dbReference type="VEuPathDB" id="FungiDB:VP01_582g6"/>
<dbReference type="Proteomes" id="UP000037035">
    <property type="component" value="Unassembled WGS sequence"/>
</dbReference>